<evidence type="ECO:0000256" key="1">
    <source>
        <dbReference type="ARBA" id="ARBA00004430"/>
    </source>
</evidence>
<proteinExistence type="predicted"/>
<feature type="region of interest" description="Disordered" evidence="2">
    <location>
        <begin position="413"/>
        <end position="434"/>
    </location>
</feature>
<evidence type="ECO:0000313" key="3">
    <source>
        <dbReference type="EMBL" id="WIA17564.1"/>
    </source>
</evidence>
<gene>
    <name evidence="3" type="ORF">OEZ85_014391</name>
</gene>
<dbReference type="InterPro" id="IPR032675">
    <property type="entry name" value="LRR_dom_sf"/>
</dbReference>
<evidence type="ECO:0000256" key="2">
    <source>
        <dbReference type="SAM" id="MobiDB-lite"/>
    </source>
</evidence>
<dbReference type="Proteomes" id="UP001244341">
    <property type="component" value="Chromosome 8b"/>
</dbReference>
<protein>
    <submittedName>
        <fullName evidence="3">Uncharacterized protein</fullName>
    </submittedName>
</protein>
<dbReference type="SUPFAM" id="SSF52047">
    <property type="entry name" value="RNI-like"/>
    <property type="match status" value="1"/>
</dbReference>
<dbReference type="PANTHER" id="PTHR47679">
    <property type="entry name" value="PROTEIN TORNADO 1"/>
    <property type="match status" value="1"/>
</dbReference>
<organism evidence="3 4">
    <name type="scientific">Tetradesmus obliquus</name>
    <name type="common">Green alga</name>
    <name type="synonym">Acutodesmus obliquus</name>
    <dbReference type="NCBI Taxonomy" id="3088"/>
    <lineage>
        <taxon>Eukaryota</taxon>
        <taxon>Viridiplantae</taxon>
        <taxon>Chlorophyta</taxon>
        <taxon>core chlorophytes</taxon>
        <taxon>Chlorophyceae</taxon>
        <taxon>CS clade</taxon>
        <taxon>Sphaeropleales</taxon>
        <taxon>Scenedesmaceae</taxon>
        <taxon>Tetradesmus</taxon>
    </lineage>
</organism>
<evidence type="ECO:0000313" key="4">
    <source>
        <dbReference type="Proteomes" id="UP001244341"/>
    </source>
</evidence>
<name>A0ABY8U864_TETOB</name>
<accession>A0ABY8U864</accession>
<dbReference type="Gene3D" id="3.80.10.10">
    <property type="entry name" value="Ribonuclease Inhibitor"/>
    <property type="match status" value="2"/>
</dbReference>
<dbReference type="EMBL" id="CP126215">
    <property type="protein sequence ID" value="WIA17564.1"/>
    <property type="molecule type" value="Genomic_DNA"/>
</dbReference>
<keyword evidence="4" id="KW-1185">Reference proteome</keyword>
<reference evidence="3 4" key="1">
    <citation type="submission" date="2023-05" db="EMBL/GenBank/DDBJ databases">
        <title>A 100% complete, gapless, phased diploid assembly of the Scenedesmus obliquus UTEX 3031 genome.</title>
        <authorList>
            <person name="Biondi T.C."/>
            <person name="Hanschen E.R."/>
            <person name="Kwon T."/>
            <person name="Eng W."/>
            <person name="Kruse C.P.S."/>
            <person name="Koehler S.I."/>
            <person name="Kunde Y."/>
            <person name="Gleasner C.D."/>
            <person name="You Mak K.T."/>
            <person name="Polle J."/>
            <person name="Hovde B.T."/>
            <person name="Starkenburg S.R."/>
        </authorList>
    </citation>
    <scope>NUCLEOTIDE SEQUENCE [LARGE SCALE GENOMIC DNA]</scope>
    <source>
        <strain evidence="3 4">DOE0152z</strain>
    </source>
</reference>
<dbReference type="PANTHER" id="PTHR47679:SF2">
    <property type="entry name" value="C-TERMINAL OF ROC (COR) DOMAIN-CONTAINING PROTEIN"/>
    <property type="match status" value="1"/>
</dbReference>
<sequence length="500" mass="50174">MAVKELSGILSDPGKWEATFAALASVESDVETLRIYHNTPLQLQSACRVLSCNSSVRTLDIGDAAAEGAIALGELLKASTSLCCLKVQSFDRQADASSAAAVIRGLACNSSLQELCLQGLTDAAVKDLAGCIAAGPLAGKLQLLRLPCCRLDLTAAGALHDALLGTPSLQLLSLQKAVLDSNSSSTLPSLFSPALAAHPALAKLELQQITGLQQHDWHQLGAYVAQAPFLQELLLQEAPIGPGNKLKGAEGLAGLLCSPAGQNLSTLNLANNCFAEQELDSVAAAAAAAATAAAAAGQVSGMDPALVESLSGWLLEAAGAGNVVLPAELLKSAGGGGSDSGSRWGKRAVRPAVAAAAQLGGSSEDGSSSEAGQNVGRLRVRCVGRGSNSRDGGACSPRFFSCSDGSECGSESGCESESESGAGGEHGRDCNGSRAASPGAAARCAVRKLDSPRSSVVVAKAAAAAAAGGSKRLSRFAAAAQQETGVEVAPRASGATQPLL</sequence>
<comment type="subcellular location">
    <subcellularLocation>
        <location evidence="1">Cytoplasm</location>
        <location evidence="1">Cytoskeleton</location>
        <location evidence="1">Cilium axoneme</location>
    </subcellularLocation>
</comment>